<protein>
    <submittedName>
        <fullName evidence="1">Uncharacterized protein</fullName>
    </submittedName>
</protein>
<sequence length="102" mass="12421">MYMLLRKFNRSNHNLYSFNFQQMDPTDLTYEKMITKLRSRRYKCFNAVMREDEDAHHYLGIVNRLSTSFRLGSFEENLFKFLIFILGLRFPCYAEIRARTMV</sequence>
<evidence type="ECO:0000313" key="1">
    <source>
        <dbReference type="EMBL" id="VUZ42294.1"/>
    </source>
</evidence>
<reference evidence="1 2" key="1">
    <citation type="submission" date="2019-07" db="EMBL/GenBank/DDBJ databases">
        <authorList>
            <person name="Jastrzebski P J."/>
            <person name="Paukszto L."/>
            <person name="Jastrzebski P J."/>
        </authorList>
    </citation>
    <scope>NUCLEOTIDE SEQUENCE [LARGE SCALE GENOMIC DNA]</scope>
    <source>
        <strain evidence="1 2">WMS-il1</strain>
    </source>
</reference>
<gene>
    <name evidence="1" type="ORF">WMSIL1_LOCUS2944</name>
</gene>
<organism evidence="1 2">
    <name type="scientific">Hymenolepis diminuta</name>
    <name type="common">Rat tapeworm</name>
    <dbReference type="NCBI Taxonomy" id="6216"/>
    <lineage>
        <taxon>Eukaryota</taxon>
        <taxon>Metazoa</taxon>
        <taxon>Spiralia</taxon>
        <taxon>Lophotrochozoa</taxon>
        <taxon>Platyhelminthes</taxon>
        <taxon>Cestoda</taxon>
        <taxon>Eucestoda</taxon>
        <taxon>Cyclophyllidea</taxon>
        <taxon>Hymenolepididae</taxon>
        <taxon>Hymenolepis</taxon>
    </lineage>
</organism>
<dbReference type="EMBL" id="CABIJS010000088">
    <property type="protein sequence ID" value="VUZ42294.1"/>
    <property type="molecule type" value="Genomic_DNA"/>
</dbReference>
<dbReference type="Proteomes" id="UP000321570">
    <property type="component" value="Unassembled WGS sequence"/>
</dbReference>
<dbReference type="AlphaFoldDB" id="A0A564Y6Y8"/>
<accession>A0A564Y6Y8</accession>
<evidence type="ECO:0000313" key="2">
    <source>
        <dbReference type="Proteomes" id="UP000321570"/>
    </source>
</evidence>
<name>A0A564Y6Y8_HYMDI</name>
<proteinExistence type="predicted"/>
<keyword evidence="2" id="KW-1185">Reference proteome</keyword>